<dbReference type="AlphaFoldDB" id="A0A5C3N7Y1"/>
<dbReference type="Gene3D" id="3.30.160.60">
    <property type="entry name" value="Classic Zinc Finger"/>
    <property type="match status" value="1"/>
</dbReference>
<name>A0A5C3N7Y1_9AGAM</name>
<dbReference type="STRING" id="5364.A0A5C3N7Y1"/>
<feature type="domain" description="C2H2-type" evidence="2">
    <location>
        <begin position="355"/>
        <end position="377"/>
    </location>
</feature>
<proteinExistence type="predicted"/>
<feature type="compositionally biased region" description="Polar residues" evidence="1">
    <location>
        <begin position="298"/>
        <end position="309"/>
    </location>
</feature>
<dbReference type="SMART" id="SM00355">
    <property type="entry name" value="ZnF_C2H2"/>
    <property type="match status" value="3"/>
</dbReference>
<feature type="region of interest" description="Disordered" evidence="1">
    <location>
        <begin position="165"/>
        <end position="184"/>
    </location>
</feature>
<feature type="compositionally biased region" description="Basic and acidic residues" evidence="1">
    <location>
        <begin position="315"/>
        <end position="330"/>
    </location>
</feature>
<accession>A0A5C3N7Y1</accession>
<sequence>MNHSETAFSIDQLLGFKVCLDFTDVSQPPRLSFETVKPPKSSRAWQSTSMRGLSPLIKFETTHLAIDGRCILKVYAVGPTSEEASTSSPDASLLAGPDVYRSELDAQYNSGSPCPSRDALQPHAQGHKLGYTVSPKMEDSPYLPTASPHLDQSWSHLINQGYETTSSRSHAYPTGDFGFQSGSQNNSASFMESMSMPGMSRSMSMPSSLPSSPAYAGHFATMPDPRAGGFFGAYDDAGTQSGLEYQSDALVGDPSSRPQPEMDLSRVVYASGGASPYQKAAMGVPAATRVRSDDLDSSIGSTTPSTSVYSLSERSTPEPESSSHRAEAPTDKTSGGPKRRGKARNKPSSLYIYHCPHPTCTRVFRSEYTCRVHSGVHIPKPRKVIPCTQPGCLETFTRQHDRLRHEVAQHGKICEFSCPSCHRFFSSAAMLEKHKCSSYRR</sequence>
<organism evidence="3 4">
    <name type="scientific">Heliocybe sulcata</name>
    <dbReference type="NCBI Taxonomy" id="5364"/>
    <lineage>
        <taxon>Eukaryota</taxon>
        <taxon>Fungi</taxon>
        <taxon>Dikarya</taxon>
        <taxon>Basidiomycota</taxon>
        <taxon>Agaricomycotina</taxon>
        <taxon>Agaricomycetes</taxon>
        <taxon>Gloeophyllales</taxon>
        <taxon>Gloeophyllaceae</taxon>
        <taxon>Heliocybe</taxon>
    </lineage>
</organism>
<evidence type="ECO:0000313" key="4">
    <source>
        <dbReference type="Proteomes" id="UP000305948"/>
    </source>
</evidence>
<evidence type="ECO:0000259" key="2">
    <source>
        <dbReference type="PROSITE" id="PS00028"/>
    </source>
</evidence>
<feature type="region of interest" description="Disordered" evidence="1">
    <location>
        <begin position="288"/>
        <end position="347"/>
    </location>
</feature>
<evidence type="ECO:0000313" key="3">
    <source>
        <dbReference type="EMBL" id="TFK53423.1"/>
    </source>
</evidence>
<dbReference type="OrthoDB" id="8117402at2759"/>
<dbReference type="EMBL" id="ML213507">
    <property type="protein sequence ID" value="TFK53423.1"/>
    <property type="molecule type" value="Genomic_DNA"/>
</dbReference>
<gene>
    <name evidence="3" type="ORF">OE88DRAFT_1248624</name>
</gene>
<evidence type="ECO:0000256" key="1">
    <source>
        <dbReference type="SAM" id="MobiDB-lite"/>
    </source>
</evidence>
<dbReference type="InterPro" id="IPR013087">
    <property type="entry name" value="Znf_C2H2_type"/>
</dbReference>
<reference evidence="3 4" key="1">
    <citation type="journal article" date="2019" name="Nat. Ecol. Evol.">
        <title>Megaphylogeny resolves global patterns of mushroom evolution.</title>
        <authorList>
            <person name="Varga T."/>
            <person name="Krizsan K."/>
            <person name="Foldi C."/>
            <person name="Dima B."/>
            <person name="Sanchez-Garcia M."/>
            <person name="Sanchez-Ramirez S."/>
            <person name="Szollosi G.J."/>
            <person name="Szarkandi J.G."/>
            <person name="Papp V."/>
            <person name="Albert L."/>
            <person name="Andreopoulos W."/>
            <person name="Angelini C."/>
            <person name="Antonin V."/>
            <person name="Barry K.W."/>
            <person name="Bougher N.L."/>
            <person name="Buchanan P."/>
            <person name="Buyck B."/>
            <person name="Bense V."/>
            <person name="Catcheside P."/>
            <person name="Chovatia M."/>
            <person name="Cooper J."/>
            <person name="Damon W."/>
            <person name="Desjardin D."/>
            <person name="Finy P."/>
            <person name="Geml J."/>
            <person name="Haridas S."/>
            <person name="Hughes K."/>
            <person name="Justo A."/>
            <person name="Karasinski D."/>
            <person name="Kautmanova I."/>
            <person name="Kiss B."/>
            <person name="Kocsube S."/>
            <person name="Kotiranta H."/>
            <person name="LaButti K.M."/>
            <person name="Lechner B.E."/>
            <person name="Liimatainen K."/>
            <person name="Lipzen A."/>
            <person name="Lukacs Z."/>
            <person name="Mihaltcheva S."/>
            <person name="Morgado L.N."/>
            <person name="Niskanen T."/>
            <person name="Noordeloos M.E."/>
            <person name="Ohm R.A."/>
            <person name="Ortiz-Santana B."/>
            <person name="Ovrebo C."/>
            <person name="Racz N."/>
            <person name="Riley R."/>
            <person name="Savchenko A."/>
            <person name="Shiryaev A."/>
            <person name="Soop K."/>
            <person name="Spirin V."/>
            <person name="Szebenyi C."/>
            <person name="Tomsovsky M."/>
            <person name="Tulloss R.E."/>
            <person name="Uehling J."/>
            <person name="Grigoriev I.V."/>
            <person name="Vagvolgyi C."/>
            <person name="Papp T."/>
            <person name="Martin F.M."/>
            <person name="Miettinen O."/>
            <person name="Hibbett D.S."/>
            <person name="Nagy L.G."/>
        </authorList>
    </citation>
    <scope>NUCLEOTIDE SEQUENCE [LARGE SCALE GENOMIC DNA]</scope>
    <source>
        <strain evidence="3 4">OMC1185</strain>
    </source>
</reference>
<dbReference type="PROSITE" id="PS00028">
    <property type="entry name" value="ZINC_FINGER_C2H2_1"/>
    <property type="match status" value="1"/>
</dbReference>
<keyword evidence="4" id="KW-1185">Reference proteome</keyword>
<dbReference type="Proteomes" id="UP000305948">
    <property type="component" value="Unassembled WGS sequence"/>
</dbReference>
<protein>
    <recommendedName>
        <fullName evidence="2">C2H2-type domain-containing protein</fullName>
    </recommendedName>
</protein>